<dbReference type="Proteomes" id="UP001139488">
    <property type="component" value="Unassembled WGS sequence"/>
</dbReference>
<dbReference type="InterPro" id="IPR003848">
    <property type="entry name" value="DUF218"/>
</dbReference>
<dbReference type="AlphaFoldDB" id="A0A9X1WAF7"/>
<proteinExistence type="predicted"/>
<keyword evidence="3" id="KW-1185">Reference proteome</keyword>
<dbReference type="Gene3D" id="3.40.50.620">
    <property type="entry name" value="HUPs"/>
    <property type="match status" value="1"/>
</dbReference>
<name>A0A9X1WAF7_9VIBR</name>
<protein>
    <submittedName>
        <fullName evidence="2">YdcF family protein</fullName>
    </submittedName>
</protein>
<evidence type="ECO:0000313" key="3">
    <source>
        <dbReference type="Proteomes" id="UP001139488"/>
    </source>
</evidence>
<dbReference type="InterPro" id="IPR014729">
    <property type="entry name" value="Rossmann-like_a/b/a_fold"/>
</dbReference>
<reference evidence="2" key="1">
    <citation type="submission" date="2021-11" db="EMBL/GenBank/DDBJ databases">
        <title>Vibrio ZSDE26 sp. nov. and Vibrio ZSDZ34 sp. nov., isolated from coastal seawater in Qingdao.</title>
        <authorList>
            <person name="Zhang P."/>
        </authorList>
    </citation>
    <scope>NUCLEOTIDE SEQUENCE</scope>
    <source>
        <strain evidence="2">ZSDZ34</strain>
    </source>
</reference>
<dbReference type="InterPro" id="IPR051599">
    <property type="entry name" value="Cell_Envelope_Assoc"/>
</dbReference>
<sequence>MAKHLYQHIDTLWNYMSMNHVLSPADCIFVLCSNDVRVAEYAAELYHQNQAPYIVFSGGVGRFTQGVFDRTEAETFAAIARDSGVPQDAIIIENQASNTGENVIFTYQALSQRSLLPKRLILVQKPFMEKRSFATFVKQWPAEFEEILVTSRWCNWIDYCNDELPLTKVLAALIEDFERIKQYPDKGFQIEMPIPEEVELAYQAVSRHGF</sequence>
<feature type="domain" description="DUF218" evidence="1">
    <location>
        <begin position="26"/>
        <end position="143"/>
    </location>
</feature>
<dbReference type="RefSeq" id="WP_244356447.1">
    <property type="nucleotide sequence ID" value="NZ_JAJNNZ010000004.1"/>
</dbReference>
<dbReference type="CDD" id="cd06259">
    <property type="entry name" value="YdcF-like"/>
    <property type="match status" value="1"/>
</dbReference>
<dbReference type="GO" id="GO:0005886">
    <property type="term" value="C:plasma membrane"/>
    <property type="evidence" value="ECO:0007669"/>
    <property type="project" value="TreeGrafter"/>
</dbReference>
<evidence type="ECO:0000259" key="1">
    <source>
        <dbReference type="Pfam" id="PF02698"/>
    </source>
</evidence>
<dbReference type="Pfam" id="PF02698">
    <property type="entry name" value="DUF218"/>
    <property type="match status" value="1"/>
</dbReference>
<accession>A0A9X1WAF7</accession>
<gene>
    <name evidence="2" type="ORF">LNL84_07500</name>
</gene>
<dbReference type="EMBL" id="JAJNNZ010000004">
    <property type="protein sequence ID" value="MCJ2376681.1"/>
    <property type="molecule type" value="Genomic_DNA"/>
</dbReference>
<evidence type="ECO:0000313" key="2">
    <source>
        <dbReference type="EMBL" id="MCJ2376681.1"/>
    </source>
</evidence>
<comment type="caution">
    <text evidence="2">The sequence shown here is derived from an EMBL/GenBank/DDBJ whole genome shotgun (WGS) entry which is preliminary data.</text>
</comment>
<organism evidence="2 3">
    <name type="scientific">Vibrio gelatinilyticus</name>
    <dbReference type="NCBI Taxonomy" id="2893468"/>
    <lineage>
        <taxon>Bacteria</taxon>
        <taxon>Pseudomonadati</taxon>
        <taxon>Pseudomonadota</taxon>
        <taxon>Gammaproteobacteria</taxon>
        <taxon>Vibrionales</taxon>
        <taxon>Vibrionaceae</taxon>
        <taxon>Vibrio</taxon>
    </lineage>
</organism>
<dbReference type="PANTHER" id="PTHR30336">
    <property type="entry name" value="INNER MEMBRANE PROTEIN, PROBABLE PERMEASE"/>
    <property type="match status" value="1"/>
</dbReference>
<dbReference type="PANTHER" id="PTHR30336:SF20">
    <property type="entry name" value="DUF218 DOMAIN-CONTAINING PROTEIN"/>
    <property type="match status" value="1"/>
</dbReference>